<evidence type="ECO:0000313" key="2">
    <source>
        <dbReference type="EMBL" id="MCC2213683.1"/>
    </source>
</evidence>
<proteinExistence type="predicted"/>
<dbReference type="EMBL" id="JAJEQO010000013">
    <property type="protein sequence ID" value="MCC2213683.1"/>
    <property type="molecule type" value="Genomic_DNA"/>
</dbReference>
<gene>
    <name evidence="2" type="ORF">LKD34_09300</name>
</gene>
<dbReference type="InterPro" id="IPR025054">
    <property type="entry name" value="DUF3991"/>
</dbReference>
<name>A0ABS8FGK4_9FIRM</name>
<organism evidence="2 3">
    <name type="scientific">Faecalibacterium hominis</name>
    <name type="common">ex Afrizal et al. 2022</name>
    <dbReference type="NCBI Taxonomy" id="2881265"/>
    <lineage>
        <taxon>Bacteria</taxon>
        <taxon>Bacillati</taxon>
        <taxon>Bacillota</taxon>
        <taxon>Clostridia</taxon>
        <taxon>Eubacteriales</taxon>
        <taxon>Oscillospiraceae</taxon>
        <taxon>Faecalibacterium</taxon>
    </lineage>
</organism>
<feature type="domain" description="DUF3991" evidence="1">
    <location>
        <begin position="4"/>
        <end position="49"/>
    </location>
</feature>
<feature type="non-terminal residue" evidence="2">
    <location>
        <position position="1"/>
    </location>
</feature>
<dbReference type="Pfam" id="PF13481">
    <property type="entry name" value="AAA_25"/>
    <property type="match status" value="1"/>
</dbReference>
<dbReference type="SUPFAM" id="SSF52540">
    <property type="entry name" value="P-loop containing nucleoside triphosphate hydrolases"/>
    <property type="match status" value="1"/>
</dbReference>
<evidence type="ECO:0000313" key="3">
    <source>
        <dbReference type="Proteomes" id="UP001199236"/>
    </source>
</evidence>
<reference evidence="2 3" key="1">
    <citation type="submission" date="2021-10" db="EMBL/GenBank/DDBJ databases">
        <title>Anaerobic single-cell dispensing facilitates the cultivation of human gut bacteria.</title>
        <authorList>
            <person name="Afrizal A."/>
        </authorList>
    </citation>
    <scope>NUCLEOTIDE SEQUENCE [LARGE SCALE GENOMIC DNA]</scope>
    <source>
        <strain evidence="2 3">CLA-AA-H223</strain>
    </source>
</reference>
<dbReference type="InterPro" id="IPR034154">
    <property type="entry name" value="TOPRIM_DnaG/twinkle"/>
</dbReference>
<dbReference type="RefSeq" id="WP_227622780.1">
    <property type="nucleotide sequence ID" value="NZ_JAJEQO010000013.1"/>
</dbReference>
<dbReference type="CDD" id="cd01029">
    <property type="entry name" value="TOPRIM_primases"/>
    <property type="match status" value="1"/>
</dbReference>
<comment type="caution">
    <text evidence="2">The sequence shown here is derived from an EMBL/GenBank/DDBJ whole genome shotgun (WGS) entry which is preliminary data.</text>
</comment>
<dbReference type="Pfam" id="PF13155">
    <property type="entry name" value="Toprim_2"/>
    <property type="match status" value="1"/>
</dbReference>
<dbReference type="SUPFAM" id="SSF56731">
    <property type="entry name" value="DNA primase core"/>
    <property type="match status" value="1"/>
</dbReference>
<keyword evidence="3" id="KW-1185">Reference proteome</keyword>
<dbReference type="InterPro" id="IPR027417">
    <property type="entry name" value="P-loop_NTPase"/>
</dbReference>
<sequence length="489" mass="54048">YEDAKRHNVVFVGRDRSGTPRYAHVRGTADPFRQDIAGSDKSYPFHYEGNGNQLFVFEAPIDLLSFICLYPQDWQTRSYLALGGVSGKALDRFLSERKDIRKVFLCLDSDTAGSEACTRLAQDIPGEIAVIRLVPVRKDWNDVLRQQGDIPSRKFIAETITLRELPTAQPVPMLRMADVELTSVDWLWFPYIPFGKLTIIQGNPGEGKTYFAMRLAAACTNRKPLPGMETLEPFNIIYQTAEDGLGDTVKPRLIEADADLERVLVIDDRDTPLTLADERIARAIRENSARLVIIDPVQAFLGADVDMNRANEVRPIFRSLGDIAQATGCAIVLIGHLNKAAGTQSTYRGLGSIDITAAVRSLLFIGKLKDSPTTRVLIHEKSSLAPPGQSIAFSLGDEKGFAWIGAYDITADELLAGTDTAKTESKTAQAQMLILELLADGKRMPSAELEKAVNERGISSRTMRTAKSRIGDRLVTEKDGTAWVCYLRD</sequence>
<dbReference type="Pfam" id="PF13154">
    <property type="entry name" value="DUF3991"/>
    <property type="match status" value="1"/>
</dbReference>
<dbReference type="Gene3D" id="3.40.50.300">
    <property type="entry name" value="P-loop containing nucleotide triphosphate hydrolases"/>
    <property type="match status" value="1"/>
</dbReference>
<dbReference type="Gene3D" id="3.40.1360.10">
    <property type="match status" value="1"/>
</dbReference>
<evidence type="ECO:0000259" key="1">
    <source>
        <dbReference type="Pfam" id="PF13154"/>
    </source>
</evidence>
<accession>A0ABS8FGK4</accession>
<dbReference type="Proteomes" id="UP001199236">
    <property type="component" value="Unassembled WGS sequence"/>
</dbReference>
<protein>
    <submittedName>
        <fullName evidence="2">AAA family ATPase</fullName>
    </submittedName>
</protein>